<dbReference type="AlphaFoldDB" id="A0A1T3P5F0"/>
<organism evidence="1 2">
    <name type="scientific">Embleya scabrispora</name>
    <dbReference type="NCBI Taxonomy" id="159449"/>
    <lineage>
        <taxon>Bacteria</taxon>
        <taxon>Bacillati</taxon>
        <taxon>Actinomycetota</taxon>
        <taxon>Actinomycetes</taxon>
        <taxon>Kitasatosporales</taxon>
        <taxon>Streptomycetaceae</taxon>
        <taxon>Embleya</taxon>
    </lineage>
</organism>
<keyword evidence="2" id="KW-1185">Reference proteome</keyword>
<sequence length="114" mass="12715">MTKHLVLEKKAQPDETVRCGPMALTPHVREDYWMFRVRLTAEQAVVAFPKFRTVGIGFAVETDWNTNLPYTCDAVKIYEHIAHNVGDDSITREDCVAAIRLLQDAIEAGVAGAV</sequence>
<evidence type="ECO:0000313" key="2">
    <source>
        <dbReference type="Proteomes" id="UP000190037"/>
    </source>
</evidence>
<dbReference type="OrthoDB" id="5189918at2"/>
<gene>
    <name evidence="1" type="ORF">B4N89_27510</name>
</gene>
<accession>A0A1T3P5F0</accession>
<protein>
    <submittedName>
        <fullName evidence="1">Uncharacterized protein</fullName>
    </submittedName>
</protein>
<proteinExistence type="predicted"/>
<dbReference type="Proteomes" id="UP000190037">
    <property type="component" value="Unassembled WGS sequence"/>
</dbReference>
<dbReference type="RefSeq" id="WP_078978468.1">
    <property type="nucleotide sequence ID" value="NZ_MWQN01000001.1"/>
</dbReference>
<dbReference type="EMBL" id="MWQN01000001">
    <property type="protein sequence ID" value="OPC84175.1"/>
    <property type="molecule type" value="Genomic_DNA"/>
</dbReference>
<reference evidence="1 2" key="1">
    <citation type="submission" date="2017-03" db="EMBL/GenBank/DDBJ databases">
        <title>Draft genome sequence of Streptomyces scabrisporus NF3, endophyte isolated from Amphipterygium adstringens.</title>
        <authorList>
            <person name="Vazquez M."/>
            <person name="Ceapa C.D."/>
            <person name="Rodriguez Luna D."/>
            <person name="Sanchez Esquivel S."/>
        </authorList>
    </citation>
    <scope>NUCLEOTIDE SEQUENCE [LARGE SCALE GENOMIC DNA]</scope>
    <source>
        <strain evidence="1 2">NF3</strain>
    </source>
</reference>
<name>A0A1T3P5F0_9ACTN</name>
<evidence type="ECO:0000313" key="1">
    <source>
        <dbReference type="EMBL" id="OPC84175.1"/>
    </source>
</evidence>
<dbReference type="STRING" id="159449.B4N89_27510"/>
<comment type="caution">
    <text evidence="1">The sequence shown here is derived from an EMBL/GenBank/DDBJ whole genome shotgun (WGS) entry which is preliminary data.</text>
</comment>